<gene>
    <name evidence="1" type="ORF">AN484_28340</name>
</gene>
<name>A0A1B7W4K1_APHFL</name>
<dbReference type="AlphaFoldDB" id="A0A1B7W4K1"/>
<comment type="caution">
    <text evidence="1">The sequence shown here is derived from an EMBL/GenBank/DDBJ whole genome shotgun (WGS) entry which is preliminary data.</text>
</comment>
<proteinExistence type="predicted"/>
<sequence>NMSLICNELNSDNLHQSSVEMASFYLVLSAAWCAAPQGLPGSPPKAKVISSGIFFPQTVHSKLRRLL</sequence>
<organism evidence="1 2">
    <name type="scientific">Aphanizomenon flos-aquae WA102</name>
    <dbReference type="NCBI Taxonomy" id="1710896"/>
    <lineage>
        <taxon>Bacteria</taxon>
        <taxon>Bacillati</taxon>
        <taxon>Cyanobacteriota</taxon>
        <taxon>Cyanophyceae</taxon>
        <taxon>Nostocales</taxon>
        <taxon>Aphanizomenonaceae</taxon>
        <taxon>Aphanizomenon</taxon>
    </lineage>
</organism>
<dbReference type="Proteomes" id="UP000092093">
    <property type="component" value="Unassembled WGS sequence"/>
</dbReference>
<feature type="non-terminal residue" evidence="1">
    <location>
        <position position="1"/>
    </location>
</feature>
<dbReference type="EMBL" id="LJOW01000939">
    <property type="protein sequence ID" value="OBQ32048.1"/>
    <property type="molecule type" value="Genomic_DNA"/>
</dbReference>
<reference evidence="1 2" key="1">
    <citation type="submission" date="2015-09" db="EMBL/GenBank/DDBJ databases">
        <title>Aphanizomenon flos-aquae WA102.</title>
        <authorList>
            <person name="Driscoll C."/>
        </authorList>
    </citation>
    <scope>NUCLEOTIDE SEQUENCE [LARGE SCALE GENOMIC DNA]</scope>
    <source>
        <strain evidence="1">WA102</strain>
    </source>
</reference>
<evidence type="ECO:0000313" key="2">
    <source>
        <dbReference type="Proteomes" id="UP000092093"/>
    </source>
</evidence>
<evidence type="ECO:0000313" key="1">
    <source>
        <dbReference type="EMBL" id="OBQ32048.1"/>
    </source>
</evidence>
<accession>A0A1B7W4K1</accession>
<protein>
    <submittedName>
        <fullName evidence="1">Uncharacterized protein</fullName>
    </submittedName>
</protein>